<feature type="region of interest" description="Disordered" evidence="1">
    <location>
        <begin position="1"/>
        <end position="25"/>
    </location>
</feature>
<evidence type="ECO:0000256" key="1">
    <source>
        <dbReference type="SAM" id="MobiDB-lite"/>
    </source>
</evidence>
<feature type="non-terminal residue" evidence="2">
    <location>
        <position position="1"/>
    </location>
</feature>
<dbReference type="AlphaFoldDB" id="A0A392VS70"/>
<organism evidence="2 3">
    <name type="scientific">Trifolium medium</name>
    <dbReference type="NCBI Taxonomy" id="97028"/>
    <lineage>
        <taxon>Eukaryota</taxon>
        <taxon>Viridiplantae</taxon>
        <taxon>Streptophyta</taxon>
        <taxon>Embryophyta</taxon>
        <taxon>Tracheophyta</taxon>
        <taxon>Spermatophyta</taxon>
        <taxon>Magnoliopsida</taxon>
        <taxon>eudicotyledons</taxon>
        <taxon>Gunneridae</taxon>
        <taxon>Pentapetalae</taxon>
        <taxon>rosids</taxon>
        <taxon>fabids</taxon>
        <taxon>Fabales</taxon>
        <taxon>Fabaceae</taxon>
        <taxon>Papilionoideae</taxon>
        <taxon>50 kb inversion clade</taxon>
        <taxon>NPAAA clade</taxon>
        <taxon>Hologalegina</taxon>
        <taxon>IRL clade</taxon>
        <taxon>Trifolieae</taxon>
        <taxon>Trifolium</taxon>
    </lineage>
</organism>
<evidence type="ECO:0000313" key="3">
    <source>
        <dbReference type="Proteomes" id="UP000265520"/>
    </source>
</evidence>
<evidence type="ECO:0000313" key="2">
    <source>
        <dbReference type="EMBL" id="MCI90343.1"/>
    </source>
</evidence>
<dbReference type="EMBL" id="LXQA011242110">
    <property type="protein sequence ID" value="MCI90343.1"/>
    <property type="molecule type" value="Genomic_DNA"/>
</dbReference>
<keyword evidence="3" id="KW-1185">Reference proteome</keyword>
<proteinExistence type="predicted"/>
<sequence>LNQPPPSPYIEPLGPDSAESPSVTVSRTPNCGAFANRTDNCVAVYGLGVALVLLQLQFW</sequence>
<accession>A0A392VS70</accession>
<dbReference type="Proteomes" id="UP000265520">
    <property type="component" value="Unassembled WGS sequence"/>
</dbReference>
<comment type="caution">
    <text evidence="2">The sequence shown here is derived from an EMBL/GenBank/DDBJ whole genome shotgun (WGS) entry which is preliminary data.</text>
</comment>
<name>A0A392VS70_9FABA</name>
<protein>
    <submittedName>
        <fullName evidence="2">Uncharacterized protein</fullName>
    </submittedName>
</protein>
<reference evidence="2 3" key="1">
    <citation type="journal article" date="2018" name="Front. Plant Sci.">
        <title>Red Clover (Trifolium pratense) and Zigzag Clover (T. medium) - A Picture of Genomic Similarities and Differences.</title>
        <authorList>
            <person name="Dluhosova J."/>
            <person name="Istvanek J."/>
            <person name="Nedelnik J."/>
            <person name="Repkova J."/>
        </authorList>
    </citation>
    <scope>NUCLEOTIDE SEQUENCE [LARGE SCALE GENOMIC DNA]</scope>
    <source>
        <strain evidence="3">cv. 10/8</strain>
        <tissue evidence="2">Leaf</tissue>
    </source>
</reference>